<keyword evidence="5" id="KW-0732">Signal</keyword>
<gene>
    <name evidence="7" type="ORF">SFRICE_001089</name>
</gene>
<protein>
    <submittedName>
        <fullName evidence="7">SFRICE_001089</fullName>
    </submittedName>
</protein>
<dbReference type="GO" id="GO:0016614">
    <property type="term" value="F:oxidoreductase activity, acting on CH-OH group of donors"/>
    <property type="evidence" value="ECO:0007669"/>
    <property type="project" value="InterPro"/>
</dbReference>
<feature type="binding site" evidence="3">
    <location>
        <position position="134"/>
    </location>
    <ligand>
        <name>FAD</name>
        <dbReference type="ChEBI" id="CHEBI:57692"/>
    </ligand>
</feature>
<comment type="cofactor">
    <cofactor evidence="3">
        <name>FAD</name>
        <dbReference type="ChEBI" id="CHEBI:57692"/>
    </cofactor>
</comment>
<dbReference type="Pfam" id="PF00732">
    <property type="entry name" value="GMC_oxred_N"/>
    <property type="match status" value="1"/>
</dbReference>
<dbReference type="InterPro" id="IPR012132">
    <property type="entry name" value="GMC_OxRdtase"/>
</dbReference>
<dbReference type="PROSITE" id="PS00623">
    <property type="entry name" value="GMC_OXRED_1"/>
    <property type="match status" value="1"/>
</dbReference>
<evidence type="ECO:0000256" key="5">
    <source>
        <dbReference type="SAM" id="SignalP"/>
    </source>
</evidence>
<dbReference type="GO" id="GO:0050660">
    <property type="term" value="F:flavin adenine dinucleotide binding"/>
    <property type="evidence" value="ECO:0007669"/>
    <property type="project" value="InterPro"/>
</dbReference>
<dbReference type="AlphaFoldDB" id="A0A2H1WG02"/>
<evidence type="ECO:0000256" key="1">
    <source>
        <dbReference type="ARBA" id="ARBA00010790"/>
    </source>
</evidence>
<dbReference type="SUPFAM" id="SSF54373">
    <property type="entry name" value="FAD-linked reductases, C-terminal domain"/>
    <property type="match status" value="1"/>
</dbReference>
<dbReference type="InterPro" id="IPR036188">
    <property type="entry name" value="FAD/NAD-bd_sf"/>
</dbReference>
<evidence type="ECO:0000313" key="7">
    <source>
        <dbReference type="EMBL" id="SOQ52008.1"/>
    </source>
</evidence>
<evidence type="ECO:0000259" key="6">
    <source>
        <dbReference type="PROSITE" id="PS00623"/>
    </source>
</evidence>
<feature type="domain" description="Glucose-methanol-choline oxidoreductase N-terminal" evidence="6">
    <location>
        <begin position="132"/>
        <end position="155"/>
    </location>
</feature>
<dbReference type="PANTHER" id="PTHR11552">
    <property type="entry name" value="GLUCOSE-METHANOL-CHOLINE GMC OXIDOREDUCTASE"/>
    <property type="match status" value="1"/>
</dbReference>
<organism evidence="7">
    <name type="scientific">Spodoptera frugiperda</name>
    <name type="common">Fall armyworm</name>
    <dbReference type="NCBI Taxonomy" id="7108"/>
    <lineage>
        <taxon>Eukaryota</taxon>
        <taxon>Metazoa</taxon>
        <taxon>Ecdysozoa</taxon>
        <taxon>Arthropoda</taxon>
        <taxon>Hexapoda</taxon>
        <taxon>Insecta</taxon>
        <taxon>Pterygota</taxon>
        <taxon>Neoptera</taxon>
        <taxon>Endopterygota</taxon>
        <taxon>Lepidoptera</taxon>
        <taxon>Glossata</taxon>
        <taxon>Ditrysia</taxon>
        <taxon>Noctuoidea</taxon>
        <taxon>Noctuidae</taxon>
        <taxon>Amphipyrinae</taxon>
        <taxon>Spodoptera</taxon>
    </lineage>
</organism>
<dbReference type="InterPro" id="IPR007867">
    <property type="entry name" value="GMC_OxRtase_C"/>
</dbReference>
<dbReference type="EMBL" id="ODYU01008424">
    <property type="protein sequence ID" value="SOQ52008.1"/>
    <property type="molecule type" value="Genomic_DNA"/>
</dbReference>
<evidence type="ECO:0000256" key="4">
    <source>
        <dbReference type="RuleBase" id="RU003968"/>
    </source>
</evidence>
<sequence length="626" mass="69847">MQWLFFLLLISAVKAQFDTRRFLDYWTDLFRPLPRNPREGFVPDYTPKNEEEFDFIVIGAGSAGSVVANRLTEVPQWKVLLIEAGGNENFFSDIPIFAPFLSLTGMNWGYNSMPEPRACRDLRGKVCFLPRGRVLGGSSVLNFLIYQRGHPEDYNDWARMGNDGWSYQEILPYFKKSENIGIRELRNSSYHGVGGYLDIEYSPYHSPLEKPFKQAGEELGYEWRDPNGENLIGFSKPQATMRKGRRCSSSKAFIEPIRFRPNLKVTKFSTVSKILIDPYTKTATGVEFTKRNMSIQVRARREVISSAGTIGSAQLLMVSGIGPKDHLMEFGIPVIADLLVGYNLQDHVTFSGNAFIVNQTGMTMNDLAAASPFVAAAYMQGRGPLTLPGGATGLAFVHTKHSYDEDQTRPDIELVMGAGSLAGDAMGILRSLLGVTDEWYRAVYRSLPIGARMRTFAINPVLIRPNSVGRLMLRSPNFTDHPRIHLNYFADPNDLRTMIEGVRMVQKIIGTKAFQRYNTKLHTTPFPGCEPLLFDSDEYWECAIMQTSITLDHQVGTCKMAPAGDPTGVVSPRLQVHGIKGLRVADASIMPRIPAAHTHAAAVMIGEKASDLIKEDWGISTLTNKL</sequence>
<dbReference type="SUPFAM" id="SSF51905">
    <property type="entry name" value="FAD/NAD(P)-binding domain"/>
    <property type="match status" value="1"/>
</dbReference>
<dbReference type="InterPro" id="IPR000172">
    <property type="entry name" value="GMC_OxRdtase_N"/>
</dbReference>
<dbReference type="PANTHER" id="PTHR11552:SF216">
    <property type="entry name" value="GLUCOSE-METHANOL-CHOLINE OXIDOREDUCTASE N-TERMINAL DOMAIN-CONTAINING PROTEIN"/>
    <property type="match status" value="1"/>
</dbReference>
<keyword evidence="3 4" id="KW-0274">FAD</keyword>
<feature type="active site" description="Proton acceptor" evidence="2">
    <location>
        <position position="597"/>
    </location>
</feature>
<dbReference type="Pfam" id="PF05199">
    <property type="entry name" value="GMC_oxred_C"/>
    <property type="match status" value="1"/>
</dbReference>
<reference evidence="7" key="1">
    <citation type="submission" date="2016-07" db="EMBL/GenBank/DDBJ databases">
        <authorList>
            <person name="Bretaudeau A."/>
        </authorList>
    </citation>
    <scope>NUCLEOTIDE SEQUENCE</scope>
    <source>
        <strain evidence="7">Rice</strain>
        <tissue evidence="7">Whole body</tissue>
    </source>
</reference>
<accession>A0A2H1WG02</accession>
<dbReference type="Gene3D" id="3.30.560.10">
    <property type="entry name" value="Glucose Oxidase, domain 3"/>
    <property type="match status" value="1"/>
</dbReference>
<proteinExistence type="inferred from homology"/>
<dbReference type="Gene3D" id="3.50.50.60">
    <property type="entry name" value="FAD/NAD(P)-binding domain"/>
    <property type="match status" value="1"/>
</dbReference>
<comment type="similarity">
    <text evidence="1 4">Belongs to the GMC oxidoreductase family.</text>
</comment>
<name>A0A2H1WG02_SPOFR</name>
<feature type="active site" description="Proton donor" evidence="2">
    <location>
        <position position="553"/>
    </location>
</feature>
<feature type="binding site" evidence="3">
    <location>
        <position position="271"/>
    </location>
    <ligand>
        <name>FAD</name>
        <dbReference type="ChEBI" id="CHEBI:57692"/>
    </ligand>
</feature>
<keyword evidence="4" id="KW-0285">Flavoprotein</keyword>
<evidence type="ECO:0000256" key="2">
    <source>
        <dbReference type="PIRSR" id="PIRSR000137-1"/>
    </source>
</evidence>
<feature type="chain" id="PRO_5013910575" evidence="5">
    <location>
        <begin position="16"/>
        <end position="626"/>
    </location>
</feature>
<feature type="signal peptide" evidence="5">
    <location>
        <begin position="1"/>
        <end position="15"/>
    </location>
</feature>
<dbReference type="PIRSF" id="PIRSF000137">
    <property type="entry name" value="Alcohol_oxidase"/>
    <property type="match status" value="1"/>
</dbReference>
<evidence type="ECO:0000256" key="3">
    <source>
        <dbReference type="PIRSR" id="PIRSR000137-2"/>
    </source>
</evidence>